<evidence type="ECO:0000313" key="5">
    <source>
        <dbReference type="Proteomes" id="UP001143364"/>
    </source>
</evidence>
<reference evidence="4" key="2">
    <citation type="submission" date="2023-01" db="EMBL/GenBank/DDBJ databases">
        <authorList>
            <person name="Sun Q."/>
            <person name="Evtushenko L."/>
        </authorList>
    </citation>
    <scope>NUCLEOTIDE SEQUENCE</scope>
    <source>
        <strain evidence="4">VKM B-2555</strain>
    </source>
</reference>
<accession>A0A9W6JL30</accession>
<keyword evidence="2" id="KW-0732">Signal</keyword>
<evidence type="ECO:0000313" key="4">
    <source>
        <dbReference type="EMBL" id="GLK77674.1"/>
    </source>
</evidence>
<dbReference type="GO" id="GO:0030288">
    <property type="term" value="C:outer membrane-bounded periplasmic space"/>
    <property type="evidence" value="ECO:0007669"/>
    <property type="project" value="TreeGrafter"/>
</dbReference>
<keyword evidence="3" id="KW-0408">Iron</keyword>
<evidence type="ECO:0000256" key="1">
    <source>
        <dbReference type="ARBA" id="ARBA00008520"/>
    </source>
</evidence>
<dbReference type="SUPFAM" id="SSF53850">
    <property type="entry name" value="Periplasmic binding protein-like II"/>
    <property type="match status" value="1"/>
</dbReference>
<dbReference type="InterPro" id="IPR026045">
    <property type="entry name" value="Ferric-bd"/>
</dbReference>
<feature type="binding site" evidence="3">
    <location>
        <position position="246"/>
    </location>
    <ligand>
        <name>Fe cation</name>
        <dbReference type="ChEBI" id="CHEBI:24875"/>
    </ligand>
</feature>
<reference evidence="4" key="1">
    <citation type="journal article" date="2014" name="Int. J. Syst. Evol. Microbiol.">
        <title>Complete genome sequence of Corynebacterium casei LMG S-19264T (=DSM 44701T), isolated from a smear-ripened cheese.</title>
        <authorList>
            <consortium name="US DOE Joint Genome Institute (JGI-PGF)"/>
            <person name="Walter F."/>
            <person name="Albersmeier A."/>
            <person name="Kalinowski J."/>
            <person name="Ruckert C."/>
        </authorList>
    </citation>
    <scope>NUCLEOTIDE SEQUENCE</scope>
    <source>
        <strain evidence="4">VKM B-2555</strain>
    </source>
</reference>
<feature type="binding site" evidence="3">
    <location>
        <position position="247"/>
    </location>
    <ligand>
        <name>Fe cation</name>
        <dbReference type="ChEBI" id="CHEBI:24875"/>
    </ligand>
</feature>
<comment type="similarity">
    <text evidence="1">Belongs to the bacterial solute-binding protein 1 family.</text>
</comment>
<gene>
    <name evidence="4" type="primary">fbpA</name>
    <name evidence="4" type="ORF">GCM10008171_29280</name>
</gene>
<name>A0A9W6JL30_9HYPH</name>
<protein>
    <submittedName>
        <fullName evidence="4">Iron ABC transporter substrate-binding protein</fullName>
    </submittedName>
</protein>
<dbReference type="CDD" id="cd13542">
    <property type="entry name" value="PBP2_FutA1_ilke"/>
    <property type="match status" value="1"/>
</dbReference>
<dbReference type="Gene3D" id="3.40.190.10">
    <property type="entry name" value="Periplasmic binding protein-like II"/>
    <property type="match status" value="2"/>
</dbReference>
<organism evidence="4 5">
    <name type="scientific">Methylopila jiangsuensis</name>
    <dbReference type="NCBI Taxonomy" id="586230"/>
    <lineage>
        <taxon>Bacteria</taxon>
        <taxon>Pseudomonadati</taxon>
        <taxon>Pseudomonadota</taxon>
        <taxon>Alphaproteobacteria</taxon>
        <taxon>Hyphomicrobiales</taxon>
        <taxon>Methylopilaceae</taxon>
        <taxon>Methylopila</taxon>
    </lineage>
</organism>
<proteinExistence type="inferred from homology"/>
<evidence type="ECO:0000256" key="3">
    <source>
        <dbReference type="PIRSR" id="PIRSR002825-1"/>
    </source>
</evidence>
<comment type="caution">
    <text evidence="4">The sequence shown here is derived from an EMBL/GenBank/DDBJ whole genome shotgun (WGS) entry which is preliminary data.</text>
</comment>
<dbReference type="GO" id="GO:0046872">
    <property type="term" value="F:metal ion binding"/>
    <property type="evidence" value="ECO:0007669"/>
    <property type="project" value="UniProtKB-KW"/>
</dbReference>
<dbReference type="EMBL" id="BSFK01000016">
    <property type="protein sequence ID" value="GLK77674.1"/>
    <property type="molecule type" value="Genomic_DNA"/>
</dbReference>
<keyword evidence="5" id="KW-1185">Reference proteome</keyword>
<dbReference type="PANTHER" id="PTHR30006:SF15">
    <property type="entry name" value="IRON-UTILIZATION PERIPLASMIC PROTEIN"/>
    <property type="match status" value="1"/>
</dbReference>
<dbReference type="PIRSF" id="PIRSF002825">
    <property type="entry name" value="CfbpA"/>
    <property type="match status" value="1"/>
</dbReference>
<evidence type="ECO:0000256" key="2">
    <source>
        <dbReference type="ARBA" id="ARBA00022729"/>
    </source>
</evidence>
<dbReference type="Pfam" id="PF13343">
    <property type="entry name" value="SBP_bac_6"/>
    <property type="match status" value="1"/>
</dbReference>
<keyword evidence="3" id="KW-0479">Metal-binding</keyword>
<dbReference type="PANTHER" id="PTHR30006">
    <property type="entry name" value="THIAMINE-BINDING PERIPLASMIC PROTEIN-RELATED"/>
    <property type="match status" value="1"/>
</dbReference>
<sequence>MTAREAKITAEDKALCAKGALHVFPGSHAMSTVRFIACVAALVAGGSASAAELNLYTTREPGLMQPLLDAYTTATGTKVNAIFIKDGLAERVAAEGANAPADVLMTVDFGRLIDLSDKGLTQKVASKTLEAAVPAQFRDPDGQWFGLSARARVAYVSKERLGDLKALTYEELADPKYKGKVCIRSGQHPYNTSLIAAVITRDGPEAAKTWLTGLKANLAQKPAGGDRDGARDILAGVCDVAIGNSYYVGLMLSGKGGAEQKKWAEAVNVVLPTFAKGGTHVNVSGAAVAKNAPNRDEAVRFLEFLVSDEAQGVFAQANYEYPIKAGAPVDPILADFGALKADSTPLVEIAKNRKAASALVDQVGFDN</sequence>
<dbReference type="Proteomes" id="UP001143364">
    <property type="component" value="Unassembled WGS sequence"/>
</dbReference>
<dbReference type="AlphaFoldDB" id="A0A9W6JL30"/>